<evidence type="ECO:0000256" key="1">
    <source>
        <dbReference type="SAM" id="Phobius"/>
    </source>
</evidence>
<comment type="caution">
    <text evidence="2">The sequence shown here is derived from an EMBL/GenBank/DDBJ whole genome shotgun (WGS) entry which is preliminary data.</text>
</comment>
<evidence type="ECO:0000313" key="2">
    <source>
        <dbReference type="EMBL" id="OIQ87687.1"/>
    </source>
</evidence>
<dbReference type="EMBL" id="MLJW01000409">
    <property type="protein sequence ID" value="OIQ87687.1"/>
    <property type="molecule type" value="Genomic_DNA"/>
</dbReference>
<feature type="transmembrane region" description="Helical" evidence="1">
    <location>
        <begin position="6"/>
        <end position="25"/>
    </location>
</feature>
<keyword evidence="1" id="KW-1133">Transmembrane helix</keyword>
<feature type="transmembrane region" description="Helical" evidence="1">
    <location>
        <begin position="65"/>
        <end position="85"/>
    </location>
</feature>
<reference evidence="2" key="1">
    <citation type="submission" date="2016-10" db="EMBL/GenBank/DDBJ databases">
        <title>Sequence of Gallionella enrichment culture.</title>
        <authorList>
            <person name="Poehlein A."/>
            <person name="Muehling M."/>
            <person name="Daniel R."/>
        </authorList>
    </citation>
    <scope>NUCLEOTIDE SEQUENCE</scope>
</reference>
<feature type="transmembrane region" description="Helical" evidence="1">
    <location>
        <begin position="97"/>
        <end position="115"/>
    </location>
</feature>
<sequence>MTIVYGILLVLHLLGWAIVLGGTLVSLKAPRIAPGVLHGILTALVTGIAMVGMHDSVYPNDPKLAMAKFGIKLLIAIVVAALVIVGTREPAKVTTRFLGAIAGLVVVNVALAVLWT</sequence>
<dbReference type="AlphaFoldDB" id="A0A1J5R6L8"/>
<organism evidence="2">
    <name type="scientific">mine drainage metagenome</name>
    <dbReference type="NCBI Taxonomy" id="410659"/>
    <lineage>
        <taxon>unclassified sequences</taxon>
        <taxon>metagenomes</taxon>
        <taxon>ecological metagenomes</taxon>
    </lineage>
</organism>
<keyword evidence="1" id="KW-0472">Membrane</keyword>
<gene>
    <name evidence="2" type="ORF">GALL_304320</name>
</gene>
<accession>A0A1J5R6L8</accession>
<name>A0A1J5R6L8_9ZZZZ</name>
<evidence type="ECO:0008006" key="3">
    <source>
        <dbReference type="Google" id="ProtNLM"/>
    </source>
</evidence>
<protein>
    <recommendedName>
        <fullName evidence="3">Integral membrane protein</fullName>
    </recommendedName>
</protein>
<proteinExistence type="predicted"/>
<keyword evidence="1" id="KW-0812">Transmembrane</keyword>
<feature type="transmembrane region" description="Helical" evidence="1">
    <location>
        <begin position="32"/>
        <end position="53"/>
    </location>
</feature>